<feature type="domain" description="EF-hand" evidence="2">
    <location>
        <begin position="71"/>
        <end position="106"/>
    </location>
</feature>
<reference evidence="3" key="1">
    <citation type="submission" date="2019-10" db="EMBL/GenBank/DDBJ databases">
        <title>The sequence and de novo assembly of the wild yak genome.</title>
        <authorList>
            <person name="Liu Y."/>
        </authorList>
    </citation>
    <scope>NUCLEOTIDE SEQUENCE [LARGE SCALE GENOMIC DNA]</scope>
    <source>
        <strain evidence="3">WY2019</strain>
    </source>
</reference>
<dbReference type="GO" id="GO:0016460">
    <property type="term" value="C:myosin II complex"/>
    <property type="evidence" value="ECO:0007669"/>
    <property type="project" value="TreeGrafter"/>
</dbReference>
<proteinExistence type="inferred from homology"/>
<dbReference type="PROSITE" id="PS50222">
    <property type="entry name" value="EF_HAND_2"/>
    <property type="match status" value="1"/>
</dbReference>
<keyword evidence="4" id="KW-1185">Reference proteome</keyword>
<dbReference type="InterPro" id="IPR011992">
    <property type="entry name" value="EF-hand-dom_pair"/>
</dbReference>
<accession>A0A6B0QYF4</accession>
<gene>
    <name evidence="3" type="ORF">E5288_WYG004998</name>
</gene>
<dbReference type="GO" id="GO:0005509">
    <property type="term" value="F:calcium ion binding"/>
    <property type="evidence" value="ECO:0007669"/>
    <property type="project" value="InterPro"/>
</dbReference>
<dbReference type="InterPro" id="IPR002048">
    <property type="entry name" value="EF_hand_dom"/>
</dbReference>
<dbReference type="EMBL" id="VBQZ03000009">
    <property type="protein sequence ID" value="MXQ81777.1"/>
    <property type="molecule type" value="Genomic_DNA"/>
</dbReference>
<evidence type="ECO:0000313" key="3">
    <source>
        <dbReference type="EMBL" id="MXQ81777.1"/>
    </source>
</evidence>
<dbReference type="PANTHER" id="PTHR23048">
    <property type="entry name" value="MYOSIN LIGHT CHAIN 1, 3"/>
    <property type="match status" value="1"/>
</dbReference>
<dbReference type="FunFam" id="1.10.238.10:FF:000001">
    <property type="entry name" value="Calmodulin 1"/>
    <property type="match status" value="1"/>
</dbReference>
<comment type="caution">
    <text evidence="3">The sequence shown here is derived from an EMBL/GenBank/DDBJ whole genome shotgun (WGS) entry which is preliminary data.</text>
</comment>
<dbReference type="Gene3D" id="1.10.238.10">
    <property type="entry name" value="EF-hand"/>
    <property type="match status" value="1"/>
</dbReference>
<dbReference type="AlphaFoldDB" id="A0A6B0QYF4"/>
<dbReference type="InterPro" id="IPR050230">
    <property type="entry name" value="CALM/Myosin/TropC-like"/>
</dbReference>
<evidence type="ECO:0000256" key="1">
    <source>
        <dbReference type="ARBA" id="ARBA00006182"/>
    </source>
</evidence>
<name>A0A6B0QYF4_9CETA</name>
<protein>
    <recommendedName>
        <fullName evidence="2">EF-hand domain-containing protein</fullName>
    </recommendedName>
</protein>
<dbReference type="PANTHER" id="PTHR23048:SF56">
    <property type="entry name" value="CALMODULIN 2"/>
    <property type="match status" value="1"/>
</dbReference>
<dbReference type="Proteomes" id="UP000322234">
    <property type="component" value="Unassembled WGS sequence"/>
</dbReference>
<organism evidence="3 4">
    <name type="scientific">Bos mutus</name>
    <name type="common">wild yak</name>
    <dbReference type="NCBI Taxonomy" id="72004"/>
    <lineage>
        <taxon>Eukaryota</taxon>
        <taxon>Metazoa</taxon>
        <taxon>Chordata</taxon>
        <taxon>Craniata</taxon>
        <taxon>Vertebrata</taxon>
        <taxon>Euteleostomi</taxon>
        <taxon>Mammalia</taxon>
        <taxon>Eutheria</taxon>
        <taxon>Laurasiatheria</taxon>
        <taxon>Artiodactyla</taxon>
        <taxon>Ruminantia</taxon>
        <taxon>Pecora</taxon>
        <taxon>Bovidae</taxon>
        <taxon>Bovinae</taxon>
        <taxon>Bos</taxon>
    </lineage>
</organism>
<comment type="similarity">
    <text evidence="1">Belongs to the calmodulin family. Calglandulin subfamily.</text>
</comment>
<evidence type="ECO:0000259" key="2">
    <source>
        <dbReference type="PROSITE" id="PS50222"/>
    </source>
</evidence>
<evidence type="ECO:0000313" key="4">
    <source>
        <dbReference type="Proteomes" id="UP000322234"/>
    </source>
</evidence>
<sequence length="161" mass="17854">MTRGVSEMFSEEGKGQVKTDELEWLVSLLGINSTKSELASTAKDVDRVKKGFFNCSNLLALMGLYWEKAQNQEGELRAALCIFDKEARGYIDWDTLKYVLMNVGEPLNEPMMKEANENGDGTLNYEGEQRMGPGSPVGLLTCPSALRVQGMMTGESFKLVQ</sequence>
<dbReference type="SUPFAM" id="SSF47473">
    <property type="entry name" value="EF-hand"/>
    <property type="match status" value="1"/>
</dbReference>